<sequence>MAVLFGKLREHELELNRLSVEEAQGKRKTLAFKTENSKGTSSEKDEESEDEDSDDDDMIHMFRKFNKFMKLKGKEQFKKDRKKKHRSSLKYTCYGYGEKGHVNGDCPNLNKGEEKKSFKKKNVYIAWNDNASSTSCSSDSVEEANLCLTTIVDDTASQVKFSKGKESSMVSCSADGGGEGGGGVGRGGGSGGGVYGGGGSGCGGGGSGDGSAMVLVVVVDDRRGPSPSWIHHLKHA</sequence>
<keyword evidence="2" id="KW-1185">Reference proteome</keyword>
<accession>A0A1S3VTF3</accession>
<dbReference type="GeneID" id="106778235"/>
<feature type="compositionally biased region" description="Acidic residues" evidence="1">
    <location>
        <begin position="44"/>
        <end position="57"/>
    </location>
</feature>
<evidence type="ECO:0000256" key="1">
    <source>
        <dbReference type="SAM" id="MobiDB-lite"/>
    </source>
</evidence>
<dbReference type="GO" id="GO:0003676">
    <property type="term" value="F:nucleic acid binding"/>
    <property type="evidence" value="ECO:0007669"/>
    <property type="project" value="InterPro"/>
</dbReference>
<evidence type="ECO:0000313" key="3">
    <source>
        <dbReference type="RefSeq" id="XP_014521666.1"/>
    </source>
</evidence>
<protein>
    <submittedName>
        <fullName evidence="3">Aspartate, glycine, lysine and serine-rich protein-like</fullName>
    </submittedName>
</protein>
<dbReference type="RefSeq" id="XP_014521666.1">
    <property type="nucleotide sequence ID" value="XM_014666180.1"/>
</dbReference>
<name>A0A1S3VTF3_VIGRR</name>
<dbReference type="Proteomes" id="UP000087766">
    <property type="component" value="Unplaced"/>
</dbReference>
<organism evidence="2 3">
    <name type="scientific">Vigna radiata var. radiata</name>
    <name type="common">Mung bean</name>
    <name type="synonym">Phaseolus aureus</name>
    <dbReference type="NCBI Taxonomy" id="3916"/>
    <lineage>
        <taxon>Eukaryota</taxon>
        <taxon>Viridiplantae</taxon>
        <taxon>Streptophyta</taxon>
        <taxon>Embryophyta</taxon>
        <taxon>Tracheophyta</taxon>
        <taxon>Spermatophyta</taxon>
        <taxon>Magnoliopsida</taxon>
        <taxon>eudicotyledons</taxon>
        <taxon>Gunneridae</taxon>
        <taxon>Pentapetalae</taxon>
        <taxon>rosids</taxon>
        <taxon>fabids</taxon>
        <taxon>Fabales</taxon>
        <taxon>Fabaceae</taxon>
        <taxon>Papilionoideae</taxon>
        <taxon>50 kb inversion clade</taxon>
        <taxon>NPAAA clade</taxon>
        <taxon>indigoferoid/millettioid clade</taxon>
        <taxon>Phaseoleae</taxon>
        <taxon>Vigna</taxon>
    </lineage>
</organism>
<dbReference type="AlphaFoldDB" id="A0A1S3VTF3"/>
<dbReference type="GO" id="GO:0008270">
    <property type="term" value="F:zinc ion binding"/>
    <property type="evidence" value="ECO:0007669"/>
    <property type="project" value="InterPro"/>
</dbReference>
<reference evidence="3" key="1">
    <citation type="submission" date="2025-08" db="UniProtKB">
        <authorList>
            <consortium name="RefSeq"/>
        </authorList>
    </citation>
    <scope>IDENTIFICATION</scope>
    <source>
        <tissue evidence="3">Leaf</tissue>
    </source>
</reference>
<dbReference type="STRING" id="3916.A0A1S3VTF3"/>
<proteinExistence type="predicted"/>
<evidence type="ECO:0000313" key="2">
    <source>
        <dbReference type="Proteomes" id="UP000087766"/>
    </source>
</evidence>
<dbReference type="InterPro" id="IPR036875">
    <property type="entry name" value="Znf_CCHC_sf"/>
</dbReference>
<feature type="region of interest" description="Disordered" evidence="1">
    <location>
        <begin position="25"/>
        <end position="57"/>
    </location>
</feature>
<dbReference type="SUPFAM" id="SSF57756">
    <property type="entry name" value="Retrovirus zinc finger-like domains"/>
    <property type="match status" value="1"/>
</dbReference>
<gene>
    <name evidence="3" type="primary">LOC106778235</name>
</gene>
<dbReference type="Gene3D" id="4.10.60.10">
    <property type="entry name" value="Zinc finger, CCHC-type"/>
    <property type="match status" value="1"/>
</dbReference>
<dbReference type="KEGG" id="vra:106778235"/>